<dbReference type="CDD" id="cd00586">
    <property type="entry name" value="4HBT"/>
    <property type="match status" value="1"/>
</dbReference>
<keyword evidence="3" id="KW-1185">Reference proteome</keyword>
<reference evidence="2 3" key="1">
    <citation type="submission" date="2023-01" db="EMBL/GenBank/DDBJ databases">
        <title>Novel diversity within Roseofilum (Cyanobacteria; Desertifilaceae) from marine benthic mats with descriptions of four novel species.</title>
        <authorList>
            <person name="Wang Y."/>
            <person name="Berthold D.E."/>
            <person name="Hu J."/>
            <person name="Lefler F.W."/>
            <person name="Laughinghouse H.D. IV."/>
        </authorList>
    </citation>
    <scope>NUCLEOTIDE SEQUENCE [LARGE SCALE GENOMIC DNA]</scope>
    <source>
        <strain evidence="2 3">BLCC-M143</strain>
    </source>
</reference>
<comment type="caution">
    <text evidence="2">The sequence shown here is derived from an EMBL/GenBank/DDBJ whole genome shotgun (WGS) entry which is preliminary data.</text>
</comment>
<sequence length="132" mass="15008">MAFIYTRIVRFDDTDAAGVVYFANLFRFCHEAYEASLAAAGVEIGEFFGRSPMACPIIETQGKFYHPMTVGDRLEISLNPEQLKLDEYQITYTVAIGDRAVAEATTRHVCIDTELRHRKDLPSFLLDWLRAP</sequence>
<dbReference type="Gene3D" id="3.10.129.10">
    <property type="entry name" value="Hotdog Thioesterase"/>
    <property type="match status" value="1"/>
</dbReference>
<dbReference type="PANTHER" id="PTHR31793">
    <property type="entry name" value="4-HYDROXYBENZOYL-COA THIOESTERASE FAMILY MEMBER"/>
    <property type="match status" value="1"/>
</dbReference>
<evidence type="ECO:0000313" key="2">
    <source>
        <dbReference type="EMBL" id="MDJ1183673.1"/>
    </source>
</evidence>
<dbReference type="SUPFAM" id="SSF54637">
    <property type="entry name" value="Thioesterase/thiol ester dehydrase-isomerase"/>
    <property type="match status" value="1"/>
</dbReference>
<organism evidence="2 3">
    <name type="scientific">Roseofilum casamattae BLCC-M143</name>
    <dbReference type="NCBI Taxonomy" id="3022442"/>
    <lineage>
        <taxon>Bacteria</taxon>
        <taxon>Bacillati</taxon>
        <taxon>Cyanobacteriota</taxon>
        <taxon>Cyanophyceae</taxon>
        <taxon>Desertifilales</taxon>
        <taxon>Desertifilaceae</taxon>
        <taxon>Roseofilum</taxon>
        <taxon>Roseofilum casamattae</taxon>
    </lineage>
</organism>
<keyword evidence="1" id="KW-0378">Hydrolase</keyword>
<evidence type="ECO:0000256" key="1">
    <source>
        <dbReference type="ARBA" id="ARBA00022801"/>
    </source>
</evidence>
<protein>
    <submittedName>
        <fullName evidence="2">Thioesterase family protein</fullName>
    </submittedName>
</protein>
<dbReference type="InterPro" id="IPR029069">
    <property type="entry name" value="HotDog_dom_sf"/>
</dbReference>
<name>A0ABT7BWU6_9CYAN</name>
<dbReference type="Proteomes" id="UP001232992">
    <property type="component" value="Unassembled WGS sequence"/>
</dbReference>
<evidence type="ECO:0000313" key="3">
    <source>
        <dbReference type="Proteomes" id="UP001232992"/>
    </source>
</evidence>
<dbReference type="RefSeq" id="WP_283758326.1">
    <property type="nucleotide sequence ID" value="NZ_JAQOSQ010000009.1"/>
</dbReference>
<proteinExistence type="predicted"/>
<dbReference type="Pfam" id="PF13279">
    <property type="entry name" value="4HBT_2"/>
    <property type="match status" value="1"/>
</dbReference>
<dbReference type="EMBL" id="JAQOSQ010000009">
    <property type="protein sequence ID" value="MDJ1183673.1"/>
    <property type="molecule type" value="Genomic_DNA"/>
</dbReference>
<dbReference type="InterPro" id="IPR050563">
    <property type="entry name" value="4-hydroxybenzoyl-CoA_TE"/>
</dbReference>
<dbReference type="PANTHER" id="PTHR31793:SF37">
    <property type="entry name" value="ACYL-COA THIOESTER HYDROLASE YBGC"/>
    <property type="match status" value="1"/>
</dbReference>
<accession>A0ABT7BWU6</accession>
<gene>
    <name evidence="2" type="ORF">PMH09_10780</name>
</gene>